<gene>
    <name evidence="3" type="ORF">K458DRAFT_392012</name>
</gene>
<dbReference type="OrthoDB" id="3793888at2759"/>
<evidence type="ECO:0000256" key="2">
    <source>
        <dbReference type="SAM" id="Phobius"/>
    </source>
</evidence>
<keyword evidence="2" id="KW-0812">Transmembrane</keyword>
<dbReference type="AlphaFoldDB" id="A0A6G1ITB3"/>
<evidence type="ECO:0000256" key="1">
    <source>
        <dbReference type="SAM" id="MobiDB-lite"/>
    </source>
</evidence>
<reference evidence="3" key="1">
    <citation type="journal article" date="2020" name="Stud. Mycol.">
        <title>101 Dothideomycetes genomes: a test case for predicting lifestyles and emergence of pathogens.</title>
        <authorList>
            <person name="Haridas S."/>
            <person name="Albert R."/>
            <person name="Binder M."/>
            <person name="Bloem J."/>
            <person name="Labutti K."/>
            <person name="Salamov A."/>
            <person name="Andreopoulos B."/>
            <person name="Baker S."/>
            <person name="Barry K."/>
            <person name="Bills G."/>
            <person name="Bluhm B."/>
            <person name="Cannon C."/>
            <person name="Castanera R."/>
            <person name="Culley D."/>
            <person name="Daum C."/>
            <person name="Ezra D."/>
            <person name="Gonzalez J."/>
            <person name="Henrissat B."/>
            <person name="Kuo A."/>
            <person name="Liang C."/>
            <person name="Lipzen A."/>
            <person name="Lutzoni F."/>
            <person name="Magnuson J."/>
            <person name="Mondo S."/>
            <person name="Nolan M."/>
            <person name="Ohm R."/>
            <person name="Pangilinan J."/>
            <person name="Park H.-J."/>
            <person name="Ramirez L."/>
            <person name="Alfaro M."/>
            <person name="Sun H."/>
            <person name="Tritt A."/>
            <person name="Yoshinaga Y."/>
            <person name="Zwiers L.-H."/>
            <person name="Turgeon B."/>
            <person name="Goodwin S."/>
            <person name="Spatafora J."/>
            <person name="Crous P."/>
            <person name="Grigoriev I."/>
        </authorList>
    </citation>
    <scope>NUCLEOTIDE SEQUENCE</scope>
    <source>
        <strain evidence="3">CBS 122367</strain>
    </source>
</reference>
<dbReference type="EMBL" id="MU005592">
    <property type="protein sequence ID" value="KAF2681220.1"/>
    <property type="molecule type" value="Genomic_DNA"/>
</dbReference>
<keyword evidence="4" id="KW-1185">Reference proteome</keyword>
<evidence type="ECO:0000313" key="4">
    <source>
        <dbReference type="Proteomes" id="UP000799291"/>
    </source>
</evidence>
<feature type="compositionally biased region" description="Polar residues" evidence="1">
    <location>
        <begin position="37"/>
        <end position="48"/>
    </location>
</feature>
<proteinExistence type="predicted"/>
<keyword evidence="2" id="KW-1133">Transmembrane helix</keyword>
<feature type="region of interest" description="Disordered" evidence="1">
    <location>
        <begin position="1"/>
        <end position="48"/>
    </location>
</feature>
<organism evidence="3 4">
    <name type="scientific">Lentithecium fluviatile CBS 122367</name>
    <dbReference type="NCBI Taxonomy" id="1168545"/>
    <lineage>
        <taxon>Eukaryota</taxon>
        <taxon>Fungi</taxon>
        <taxon>Dikarya</taxon>
        <taxon>Ascomycota</taxon>
        <taxon>Pezizomycotina</taxon>
        <taxon>Dothideomycetes</taxon>
        <taxon>Pleosporomycetidae</taxon>
        <taxon>Pleosporales</taxon>
        <taxon>Massarineae</taxon>
        <taxon>Lentitheciaceae</taxon>
        <taxon>Lentithecium</taxon>
    </lineage>
</organism>
<accession>A0A6G1ITB3</accession>
<evidence type="ECO:0000313" key="3">
    <source>
        <dbReference type="EMBL" id="KAF2681220.1"/>
    </source>
</evidence>
<name>A0A6G1ITB3_9PLEO</name>
<evidence type="ECO:0008006" key="5">
    <source>
        <dbReference type="Google" id="ProtNLM"/>
    </source>
</evidence>
<keyword evidence="2" id="KW-0472">Membrane</keyword>
<feature type="transmembrane region" description="Helical" evidence="2">
    <location>
        <begin position="249"/>
        <end position="267"/>
    </location>
</feature>
<protein>
    <recommendedName>
        <fullName evidence="5">RING-type domain-containing protein</fullName>
    </recommendedName>
</protein>
<sequence length="323" mass="37036">MPSSPISRPASANCVGFDDDSGVPVDTPPATPPRALNSDSTLQSSPVSVHNIDPSLTWEARPAIGVKDTQPVTAAASHPLPNLLRYVDNDLLRRQKRRDLQPDTHAICPVCCHSQIQTAFMCLSPCGCWVHYRCFIWRASLETRDHDCCPSCNMRLFQWEGITALTLMTRTGLEMEDKEFPTHLRYVDSDTGQFVYSLYSEYVAECSFIEIVIHRNFHQVLADRSLDLTLYYYNVLADLDRSRKVRSKWLSWHTALGYYLFGMLVAIKTRRYLLERYEHLQSTLAWKKFEEGRLMLQGKIREQVEAPIGYLLVKEEKERDGVA</sequence>
<dbReference type="Proteomes" id="UP000799291">
    <property type="component" value="Unassembled WGS sequence"/>
</dbReference>